<gene>
    <name evidence="7" type="ORF">Q8A70_15585</name>
</gene>
<evidence type="ECO:0000256" key="3">
    <source>
        <dbReference type="ARBA" id="ARBA00022692"/>
    </source>
</evidence>
<feature type="transmembrane region" description="Helical" evidence="6">
    <location>
        <begin position="46"/>
        <end position="66"/>
    </location>
</feature>
<dbReference type="InterPro" id="IPR011701">
    <property type="entry name" value="MFS"/>
</dbReference>
<feature type="transmembrane region" description="Helical" evidence="6">
    <location>
        <begin position="235"/>
        <end position="257"/>
    </location>
</feature>
<comment type="subcellular location">
    <subcellularLocation>
        <location evidence="1">Cell membrane</location>
        <topology evidence="1">Multi-pass membrane protein</topology>
    </subcellularLocation>
</comment>
<evidence type="ECO:0000313" key="8">
    <source>
        <dbReference type="Proteomes" id="UP001230156"/>
    </source>
</evidence>
<dbReference type="EMBL" id="JAUYVI010000005">
    <property type="protein sequence ID" value="MDQ7249109.1"/>
    <property type="molecule type" value="Genomic_DNA"/>
</dbReference>
<accession>A0ABU0YN44</accession>
<feature type="transmembrane region" description="Helical" evidence="6">
    <location>
        <begin position="368"/>
        <end position="387"/>
    </location>
</feature>
<feature type="transmembrane region" description="Helical" evidence="6">
    <location>
        <begin position="106"/>
        <end position="127"/>
    </location>
</feature>
<dbReference type="RefSeq" id="WP_379956752.1">
    <property type="nucleotide sequence ID" value="NZ_JAUYVI010000005.1"/>
</dbReference>
<protein>
    <submittedName>
        <fullName evidence="7">MFS transporter</fullName>
    </submittedName>
</protein>
<feature type="transmembrane region" description="Helical" evidence="6">
    <location>
        <begin position="293"/>
        <end position="316"/>
    </location>
</feature>
<feature type="transmembrane region" description="Helical" evidence="6">
    <location>
        <begin position="207"/>
        <end position="229"/>
    </location>
</feature>
<feature type="transmembrane region" description="Helical" evidence="6">
    <location>
        <begin position="134"/>
        <end position="156"/>
    </location>
</feature>
<feature type="transmembrane region" description="Helical" evidence="6">
    <location>
        <begin position="162"/>
        <end position="182"/>
    </location>
</feature>
<reference evidence="8" key="1">
    <citation type="submission" date="2023-08" db="EMBL/GenBank/DDBJ databases">
        <title>Rhodospirillaceae gen. nov., a novel taxon isolated from the Yangtze River Yuezi River estuary sludge.</title>
        <authorList>
            <person name="Ruan L."/>
        </authorList>
    </citation>
    <scope>NUCLEOTIDE SEQUENCE [LARGE SCALE GENOMIC DNA]</scope>
    <source>
        <strain evidence="8">R-7</strain>
    </source>
</reference>
<feature type="transmembrane region" description="Helical" evidence="6">
    <location>
        <begin position="269"/>
        <end position="287"/>
    </location>
</feature>
<dbReference type="InterPro" id="IPR036259">
    <property type="entry name" value="MFS_trans_sf"/>
</dbReference>
<comment type="caution">
    <text evidence="7">The sequence shown here is derived from an EMBL/GenBank/DDBJ whole genome shotgun (WGS) entry which is preliminary data.</text>
</comment>
<organism evidence="7 8">
    <name type="scientific">Dongia sedimenti</name>
    <dbReference type="NCBI Taxonomy" id="3064282"/>
    <lineage>
        <taxon>Bacteria</taxon>
        <taxon>Pseudomonadati</taxon>
        <taxon>Pseudomonadota</taxon>
        <taxon>Alphaproteobacteria</taxon>
        <taxon>Rhodospirillales</taxon>
        <taxon>Dongiaceae</taxon>
        <taxon>Dongia</taxon>
    </lineage>
</organism>
<dbReference type="PANTHER" id="PTHR43124">
    <property type="entry name" value="PURINE EFFLUX PUMP PBUE"/>
    <property type="match status" value="1"/>
</dbReference>
<name>A0ABU0YN44_9PROT</name>
<keyword evidence="5 6" id="KW-0472">Membrane</keyword>
<dbReference type="Pfam" id="PF07690">
    <property type="entry name" value="MFS_1"/>
    <property type="match status" value="1"/>
</dbReference>
<dbReference type="Gene3D" id="1.20.1250.20">
    <property type="entry name" value="MFS general substrate transporter like domains"/>
    <property type="match status" value="2"/>
</dbReference>
<evidence type="ECO:0000256" key="4">
    <source>
        <dbReference type="ARBA" id="ARBA00022989"/>
    </source>
</evidence>
<keyword evidence="2" id="KW-1003">Cell membrane</keyword>
<dbReference type="SUPFAM" id="SSF103473">
    <property type="entry name" value="MFS general substrate transporter"/>
    <property type="match status" value="1"/>
</dbReference>
<evidence type="ECO:0000256" key="1">
    <source>
        <dbReference type="ARBA" id="ARBA00004651"/>
    </source>
</evidence>
<evidence type="ECO:0000313" key="7">
    <source>
        <dbReference type="EMBL" id="MDQ7249109.1"/>
    </source>
</evidence>
<proteinExistence type="predicted"/>
<dbReference type="PANTHER" id="PTHR43124:SF3">
    <property type="entry name" value="CHLORAMPHENICOL EFFLUX PUMP RV0191"/>
    <property type="match status" value="1"/>
</dbReference>
<evidence type="ECO:0000256" key="5">
    <source>
        <dbReference type="ARBA" id="ARBA00023136"/>
    </source>
</evidence>
<evidence type="ECO:0000256" key="6">
    <source>
        <dbReference type="SAM" id="Phobius"/>
    </source>
</evidence>
<sequence length="393" mass="41223">MATRESTHWSRVAFGVSLGAYAAYQQFKLPPILPDFLARYPHSPVVAAGFMSVYALVGLGASAALGRKLDRHMGIGVAALIGLTVTGITLALAAPQSAPAMLLSRAIEGLAFAIAAIAGPAIAAAAAKPRDLPVVTGLIAAWIPLGQIGAALAALAFRDWHWLWIIGLLLGLPLGLWAWFLLRESRVGRAAPRPAPRHPDRAQHRRLMLAGGIFLLWSGQYFAFMTWLTQYLTSVLALGAAASVLAYLLPVVVLLAFNLLTGWALRHGLKLIPALIAALISQALVWFAQPWLFGIPGIVGLVVYGIGAGVTPTCLFQLPHAIARGAAGASSFGIVMTGRNIGVFIGPLLLAFLIGAERYALHLSWTGAAQAIACLTLAAAVVAAILGRSLKAN</sequence>
<evidence type="ECO:0000256" key="2">
    <source>
        <dbReference type="ARBA" id="ARBA00022475"/>
    </source>
</evidence>
<dbReference type="InterPro" id="IPR050189">
    <property type="entry name" value="MFS_Efflux_Transporters"/>
</dbReference>
<feature type="transmembrane region" description="Helical" evidence="6">
    <location>
        <begin position="337"/>
        <end position="356"/>
    </location>
</feature>
<keyword evidence="8" id="KW-1185">Reference proteome</keyword>
<keyword evidence="4 6" id="KW-1133">Transmembrane helix</keyword>
<keyword evidence="3 6" id="KW-0812">Transmembrane</keyword>
<dbReference type="Proteomes" id="UP001230156">
    <property type="component" value="Unassembled WGS sequence"/>
</dbReference>
<dbReference type="CDD" id="cd06174">
    <property type="entry name" value="MFS"/>
    <property type="match status" value="1"/>
</dbReference>
<feature type="transmembrane region" description="Helical" evidence="6">
    <location>
        <begin position="73"/>
        <end position="94"/>
    </location>
</feature>